<comment type="caution">
    <text evidence="2">The sequence shown here is derived from an EMBL/GenBank/DDBJ whole genome shotgun (WGS) entry which is preliminary data.</text>
</comment>
<accession>A0A265N8B1</accession>
<sequence length="192" mass="22654">MKLFMDILFLFIIGYYTYKFIQILFKMKQKVILPATDEEMSAIRIQPEKALDFPAYSKQKTGIIIYSFMLLFVIVLFFAGTFFHLFGWQIYWLIFLPMAYSFNLLNMFAVINDGLLCGNRFVAWNKIKSFHFVPMDINNKYYGHSKEVNEGFELKIKTKGFPISCFIISEEMKEKLTGIFSEHVMVDRKESV</sequence>
<dbReference type="EMBL" id="NPMS01000008">
    <property type="protein sequence ID" value="OZU87694.1"/>
    <property type="molecule type" value="Genomic_DNA"/>
</dbReference>
<dbReference type="OrthoDB" id="2436848at2"/>
<evidence type="ECO:0008006" key="4">
    <source>
        <dbReference type="Google" id="ProtNLM"/>
    </source>
</evidence>
<proteinExistence type="predicted"/>
<keyword evidence="1" id="KW-0812">Transmembrane</keyword>
<evidence type="ECO:0000313" key="2">
    <source>
        <dbReference type="EMBL" id="OZU87694.1"/>
    </source>
</evidence>
<dbReference type="Proteomes" id="UP000216498">
    <property type="component" value="Unassembled WGS sequence"/>
</dbReference>
<evidence type="ECO:0000256" key="1">
    <source>
        <dbReference type="SAM" id="Phobius"/>
    </source>
</evidence>
<keyword evidence="3" id="KW-1185">Reference proteome</keyword>
<protein>
    <recommendedName>
        <fullName evidence="4">DUF5673 domain-containing protein</fullName>
    </recommendedName>
</protein>
<dbReference type="AlphaFoldDB" id="A0A265N8B1"/>
<gene>
    <name evidence="2" type="ORF">CIL03_15110</name>
</gene>
<organism evidence="2 3">
    <name type="scientific">Virgibacillus indicus</name>
    <dbReference type="NCBI Taxonomy" id="2024554"/>
    <lineage>
        <taxon>Bacteria</taxon>
        <taxon>Bacillati</taxon>
        <taxon>Bacillota</taxon>
        <taxon>Bacilli</taxon>
        <taxon>Bacillales</taxon>
        <taxon>Bacillaceae</taxon>
        <taxon>Virgibacillus</taxon>
    </lineage>
</organism>
<feature type="transmembrane region" description="Helical" evidence="1">
    <location>
        <begin position="6"/>
        <end position="25"/>
    </location>
</feature>
<feature type="transmembrane region" description="Helical" evidence="1">
    <location>
        <begin position="90"/>
        <end position="111"/>
    </location>
</feature>
<dbReference type="RefSeq" id="WP_094886722.1">
    <property type="nucleotide sequence ID" value="NZ_NPMS01000008.1"/>
</dbReference>
<keyword evidence="1" id="KW-0472">Membrane</keyword>
<evidence type="ECO:0000313" key="3">
    <source>
        <dbReference type="Proteomes" id="UP000216498"/>
    </source>
</evidence>
<name>A0A265N8B1_9BACI</name>
<reference evidence="2 3" key="1">
    <citation type="submission" date="2017-08" db="EMBL/GenBank/DDBJ databases">
        <title>Virgibacillus indicus sp. nov. and Virgibacillus profoundi sp. nov, two moderately halophilic bacteria isolated from marine sediment by using the Microfluidic Streak Plate.</title>
        <authorList>
            <person name="Xu B."/>
            <person name="Hu B."/>
            <person name="Wang J."/>
            <person name="Zhu Y."/>
            <person name="Huang L."/>
            <person name="Du W."/>
            <person name="Huang Y."/>
        </authorList>
    </citation>
    <scope>NUCLEOTIDE SEQUENCE [LARGE SCALE GENOMIC DNA]</scope>
    <source>
        <strain evidence="2 3">IO3-P2-C2</strain>
    </source>
</reference>
<feature type="transmembrane region" description="Helical" evidence="1">
    <location>
        <begin position="63"/>
        <end position="84"/>
    </location>
</feature>
<keyword evidence="1" id="KW-1133">Transmembrane helix</keyword>